<dbReference type="Gene3D" id="3.40.50.1820">
    <property type="entry name" value="alpha/beta hydrolase"/>
    <property type="match status" value="1"/>
</dbReference>
<dbReference type="InterPro" id="IPR002410">
    <property type="entry name" value="Peptidase_S33"/>
</dbReference>
<comment type="similarity">
    <text evidence="3 8 10">Belongs to the peptidase S33 family.</text>
</comment>
<accession>A0A9P4M6V2</accession>
<evidence type="ECO:0000256" key="2">
    <source>
        <dbReference type="ARBA" id="ARBA00004496"/>
    </source>
</evidence>
<dbReference type="InterPro" id="IPR029058">
    <property type="entry name" value="AB_hydrolase_fold"/>
</dbReference>
<dbReference type="InterPro" id="IPR000073">
    <property type="entry name" value="AB_hydrolase_1"/>
</dbReference>
<evidence type="ECO:0000256" key="4">
    <source>
        <dbReference type="ARBA" id="ARBA00022438"/>
    </source>
</evidence>
<dbReference type="SUPFAM" id="SSF53474">
    <property type="entry name" value="alpha/beta-Hydrolases"/>
    <property type="match status" value="1"/>
</dbReference>
<gene>
    <name evidence="12" type="ORF">NA57DRAFT_37874</name>
</gene>
<protein>
    <recommendedName>
        <fullName evidence="8 10">Proline iminopeptidase</fullName>
        <shortName evidence="8">PIP</shortName>
        <ecNumber evidence="8 10">3.4.11.5</ecNumber>
    </recommendedName>
    <alternativeName>
        <fullName evidence="8">Prolyl aminopeptidase</fullName>
    </alternativeName>
</protein>
<dbReference type="OrthoDB" id="10249433at2759"/>
<evidence type="ECO:0000256" key="3">
    <source>
        <dbReference type="ARBA" id="ARBA00010088"/>
    </source>
</evidence>
<comment type="subcellular location">
    <subcellularLocation>
        <location evidence="2 8">Cytoplasm</location>
    </subcellularLocation>
</comment>
<feature type="active site" description="Nucleophile" evidence="9">
    <location>
        <position position="119"/>
    </location>
</feature>
<feature type="active site" evidence="9">
    <location>
        <position position="276"/>
    </location>
</feature>
<dbReference type="GO" id="GO:0004177">
    <property type="term" value="F:aminopeptidase activity"/>
    <property type="evidence" value="ECO:0007669"/>
    <property type="project" value="UniProtKB-UniRule"/>
</dbReference>
<dbReference type="PRINTS" id="PR00111">
    <property type="entry name" value="ABHYDROLASE"/>
</dbReference>
<dbReference type="EC" id="3.4.11.5" evidence="8 10"/>
<evidence type="ECO:0000259" key="11">
    <source>
        <dbReference type="Pfam" id="PF00561"/>
    </source>
</evidence>
<dbReference type="PANTHER" id="PTHR43722:SF1">
    <property type="entry name" value="PROLINE IMINOPEPTIDASE"/>
    <property type="match status" value="1"/>
</dbReference>
<evidence type="ECO:0000313" key="13">
    <source>
        <dbReference type="Proteomes" id="UP000799772"/>
    </source>
</evidence>
<dbReference type="PANTHER" id="PTHR43722">
    <property type="entry name" value="PROLINE IMINOPEPTIDASE"/>
    <property type="match status" value="1"/>
</dbReference>
<proteinExistence type="inferred from homology"/>
<dbReference type="AlphaFoldDB" id="A0A9P4M6V2"/>
<feature type="domain" description="AB hydrolase-1" evidence="11">
    <location>
        <begin position="43"/>
        <end position="306"/>
    </location>
</feature>
<dbReference type="GO" id="GO:0006508">
    <property type="term" value="P:proteolysis"/>
    <property type="evidence" value="ECO:0007669"/>
    <property type="project" value="UniProtKB-KW"/>
</dbReference>
<dbReference type="InterPro" id="IPR005944">
    <property type="entry name" value="Pro_iminopeptidase"/>
</dbReference>
<evidence type="ECO:0000313" key="12">
    <source>
        <dbReference type="EMBL" id="KAF2099295.1"/>
    </source>
</evidence>
<comment type="caution">
    <text evidence="12">The sequence shown here is derived from an EMBL/GenBank/DDBJ whole genome shotgun (WGS) entry which is preliminary data.</text>
</comment>
<comment type="catalytic activity">
    <reaction evidence="1 8 10">
        <text>Release of N-terminal proline from a peptide.</text>
        <dbReference type="EC" id="3.4.11.5"/>
    </reaction>
</comment>
<evidence type="ECO:0000256" key="5">
    <source>
        <dbReference type="ARBA" id="ARBA00022490"/>
    </source>
</evidence>
<name>A0A9P4M6V2_9PEZI</name>
<evidence type="ECO:0000256" key="8">
    <source>
        <dbReference type="PIRNR" id="PIRNR006431"/>
    </source>
</evidence>
<dbReference type="GO" id="GO:0005737">
    <property type="term" value="C:cytoplasm"/>
    <property type="evidence" value="ECO:0007669"/>
    <property type="project" value="UniProtKB-SubCell"/>
</dbReference>
<evidence type="ECO:0000256" key="7">
    <source>
        <dbReference type="ARBA" id="ARBA00022801"/>
    </source>
</evidence>
<dbReference type="PRINTS" id="PR00793">
    <property type="entry name" value="PROAMNOPTASE"/>
</dbReference>
<sequence>MTQARTEASRLGYEHSAAYDSGFLPVGDIHKLWYEQYGQQGGKPVIFLHGGPGGKTTIQNTAFFNPAVYRVVLLDQRGCGKSTPPADLRENTSHHLVSDIEALRKHLQIPKWHLVFGGSWGSCLSLLYAQTHPEAVGSLVIRGIFTVRKAELAWFYEGGISQFFPQQYDAFINFLPEDKRSDAMSAYYALMTSEDKATRLSAARSWSEMELCTSNLFIDQEGLKKLDDEVWVLAHSRIEAHYFKHGAWIEDGQLLKTENIDKIRHIPTTIVQGRYDMVCTPRTAYDLHKAWPESTLIWIPDAGHSAEEPGTKKTLIEICDQYAEL</sequence>
<evidence type="ECO:0000256" key="6">
    <source>
        <dbReference type="ARBA" id="ARBA00022670"/>
    </source>
</evidence>
<evidence type="ECO:0000256" key="10">
    <source>
        <dbReference type="RuleBase" id="RU003421"/>
    </source>
</evidence>
<evidence type="ECO:0000256" key="1">
    <source>
        <dbReference type="ARBA" id="ARBA00001585"/>
    </source>
</evidence>
<feature type="active site" description="Proton donor" evidence="9">
    <location>
        <position position="304"/>
    </location>
</feature>
<keyword evidence="7 8" id="KW-0378">Hydrolase</keyword>
<dbReference type="Pfam" id="PF00561">
    <property type="entry name" value="Abhydrolase_1"/>
    <property type="match status" value="1"/>
</dbReference>
<dbReference type="Proteomes" id="UP000799772">
    <property type="component" value="Unassembled WGS sequence"/>
</dbReference>
<dbReference type="NCBIfam" id="TIGR01249">
    <property type="entry name" value="pro_imino_pep_1"/>
    <property type="match status" value="1"/>
</dbReference>
<keyword evidence="6 8" id="KW-0645">Protease</keyword>
<dbReference type="PIRSF" id="PIRSF006431">
    <property type="entry name" value="Pept_S33"/>
    <property type="match status" value="1"/>
</dbReference>
<keyword evidence="4 8" id="KW-0031">Aminopeptidase</keyword>
<keyword evidence="5 8" id="KW-0963">Cytoplasm</keyword>
<keyword evidence="13" id="KW-1185">Reference proteome</keyword>
<reference evidence="12" key="1">
    <citation type="journal article" date="2020" name="Stud. Mycol.">
        <title>101 Dothideomycetes genomes: a test case for predicting lifestyles and emergence of pathogens.</title>
        <authorList>
            <person name="Haridas S."/>
            <person name="Albert R."/>
            <person name="Binder M."/>
            <person name="Bloem J."/>
            <person name="Labutti K."/>
            <person name="Salamov A."/>
            <person name="Andreopoulos B."/>
            <person name="Baker S."/>
            <person name="Barry K."/>
            <person name="Bills G."/>
            <person name="Bluhm B."/>
            <person name="Cannon C."/>
            <person name="Castanera R."/>
            <person name="Culley D."/>
            <person name="Daum C."/>
            <person name="Ezra D."/>
            <person name="Gonzalez J."/>
            <person name="Henrissat B."/>
            <person name="Kuo A."/>
            <person name="Liang C."/>
            <person name="Lipzen A."/>
            <person name="Lutzoni F."/>
            <person name="Magnuson J."/>
            <person name="Mondo S."/>
            <person name="Nolan M."/>
            <person name="Ohm R."/>
            <person name="Pangilinan J."/>
            <person name="Park H.-J."/>
            <person name="Ramirez L."/>
            <person name="Alfaro M."/>
            <person name="Sun H."/>
            <person name="Tritt A."/>
            <person name="Yoshinaga Y."/>
            <person name="Zwiers L.-H."/>
            <person name="Turgeon B."/>
            <person name="Goodwin S."/>
            <person name="Spatafora J."/>
            <person name="Crous P."/>
            <person name="Grigoriev I."/>
        </authorList>
    </citation>
    <scope>NUCLEOTIDE SEQUENCE</scope>
    <source>
        <strain evidence="12">CBS 133067</strain>
    </source>
</reference>
<evidence type="ECO:0000256" key="9">
    <source>
        <dbReference type="PIRSR" id="PIRSR006431-1"/>
    </source>
</evidence>
<organism evidence="12 13">
    <name type="scientific">Rhizodiscina lignyota</name>
    <dbReference type="NCBI Taxonomy" id="1504668"/>
    <lineage>
        <taxon>Eukaryota</taxon>
        <taxon>Fungi</taxon>
        <taxon>Dikarya</taxon>
        <taxon>Ascomycota</taxon>
        <taxon>Pezizomycotina</taxon>
        <taxon>Dothideomycetes</taxon>
        <taxon>Pleosporomycetidae</taxon>
        <taxon>Aulographales</taxon>
        <taxon>Rhizodiscinaceae</taxon>
        <taxon>Rhizodiscina</taxon>
    </lineage>
</organism>
<dbReference type="EMBL" id="ML978125">
    <property type="protein sequence ID" value="KAF2099295.1"/>
    <property type="molecule type" value="Genomic_DNA"/>
</dbReference>